<dbReference type="RefSeq" id="WP_318066074.1">
    <property type="nucleotide sequence ID" value="NZ_JAWONS010000286.1"/>
</dbReference>
<reference evidence="1 2" key="1">
    <citation type="submission" date="2023-10" db="EMBL/GenBank/DDBJ databases">
        <title>A novel Glycoside Hydrolase 43-Like Enzyme from Clostrdium boliviensis is an Endo-xylanase, and a Candidate for Xylooligosaccharides Production from Different Xylan Substrates.</title>
        <authorList>
            <person name="Alvarez M.T."/>
            <person name="Rocabado-Villegas L.R."/>
            <person name="Salas-Veizaga D.M."/>
            <person name="Linares-Pasten J.A."/>
            <person name="Gudmundsdottir E.E."/>
            <person name="Hreggvidsson G.O."/>
            <person name="Adlercreutz P."/>
            <person name="Nordberg Karlsson E."/>
        </authorList>
    </citation>
    <scope>NUCLEOTIDE SEQUENCE [LARGE SCALE GENOMIC DNA]</scope>
    <source>
        <strain evidence="1 2">E-1</strain>
    </source>
</reference>
<dbReference type="EMBL" id="JAWONS010000286">
    <property type="protein sequence ID" value="MDW2799887.1"/>
    <property type="molecule type" value="Genomic_DNA"/>
</dbReference>
<gene>
    <name evidence="1" type="ORF">RZO55_20150</name>
</gene>
<keyword evidence="2" id="KW-1185">Reference proteome</keyword>
<evidence type="ECO:0000313" key="1">
    <source>
        <dbReference type="EMBL" id="MDW2799887.1"/>
    </source>
</evidence>
<organism evidence="1 2">
    <name type="scientific">Clostridium boliviensis</name>
    <dbReference type="NCBI Taxonomy" id="318465"/>
    <lineage>
        <taxon>Bacteria</taxon>
        <taxon>Bacillati</taxon>
        <taxon>Bacillota</taxon>
        <taxon>Clostridia</taxon>
        <taxon>Eubacteriales</taxon>
        <taxon>Clostridiaceae</taxon>
        <taxon>Clostridium</taxon>
    </lineage>
</organism>
<dbReference type="Proteomes" id="UP001276854">
    <property type="component" value="Unassembled WGS sequence"/>
</dbReference>
<accession>A0ABU4GUI9</accession>
<name>A0ABU4GUI9_9CLOT</name>
<comment type="caution">
    <text evidence="1">The sequence shown here is derived from an EMBL/GenBank/DDBJ whole genome shotgun (WGS) entry which is preliminary data.</text>
</comment>
<proteinExistence type="predicted"/>
<sequence length="63" mass="7212">MGQAEYQRFLDEVAKPEVPFGIYAVEKDGHALMVIDKCHSITQLKKKTQEYKKQGFKVLANGR</sequence>
<evidence type="ECO:0000313" key="2">
    <source>
        <dbReference type="Proteomes" id="UP001276854"/>
    </source>
</evidence>
<protein>
    <submittedName>
        <fullName evidence="1">Uncharacterized protein</fullName>
    </submittedName>
</protein>